<dbReference type="AlphaFoldDB" id="A0A1X6PBX8"/>
<proteinExistence type="predicted"/>
<protein>
    <submittedName>
        <fullName evidence="2">Uncharacterized protein</fullName>
    </submittedName>
</protein>
<name>A0A1X6PBX8_PORUM</name>
<organism evidence="2 3">
    <name type="scientific">Porphyra umbilicalis</name>
    <name type="common">Purple laver</name>
    <name type="synonym">Red alga</name>
    <dbReference type="NCBI Taxonomy" id="2786"/>
    <lineage>
        <taxon>Eukaryota</taxon>
        <taxon>Rhodophyta</taxon>
        <taxon>Bangiophyceae</taxon>
        <taxon>Bangiales</taxon>
        <taxon>Bangiaceae</taxon>
        <taxon>Porphyra</taxon>
    </lineage>
</organism>
<sequence>MDGGHRTRFAGATPAAGATLFDSVTGEEGLYVSQTPAIGVMYDTFVGFDPSRPGKRLSATKRVDEHGVAHFVSAPRSVQRKGLHATARGWTPRPSEYNTVVAAAAELAADNDAVAVATAELATDWTESSSSSRSSTPLSAAPILFPPSPPPTRPSGQAGASPASLCPAAMALPDLSPTDVPTTAPSGGRRARLDFGAIPPPGTGDGGRVGGPLSPVYFPPSPPPTRLVDPMGSSPASSDSCVTLGLPALPPTDVPTTAPADGRRLVLDFGAVPPPRAAGDGHPCGPASGGVAAPSMARVPEVPHWAPSRPPLSLGDRNGAGGGRVDHGPVSLPEAATPPDDWRQHWQRLSAGLPHLHVHHGGGSGGDGGGDAYGSHYTGALTHGHSQDFGALVVGTPGMGGHPGTSAPPSVFGVGGYRVIEADVYVASAGYAQSSVSVSGGGGAPNVHVRVEVTASPPGQPALERRSSMPYYRAEQQPLVQPALQRHPSGSLSSSDAAFLSLIRKPGVGGIGCVMGRR</sequence>
<feature type="compositionally biased region" description="Low complexity" evidence="1">
    <location>
        <begin position="128"/>
        <end position="143"/>
    </location>
</feature>
<evidence type="ECO:0000313" key="3">
    <source>
        <dbReference type="Proteomes" id="UP000218209"/>
    </source>
</evidence>
<reference evidence="2 3" key="1">
    <citation type="submission" date="2017-03" db="EMBL/GenBank/DDBJ databases">
        <title>WGS assembly of Porphyra umbilicalis.</title>
        <authorList>
            <person name="Brawley S.H."/>
            <person name="Blouin N.A."/>
            <person name="Ficko-Blean E."/>
            <person name="Wheeler G.L."/>
            <person name="Lohr M."/>
            <person name="Goodson H.V."/>
            <person name="Jenkins J.W."/>
            <person name="Blaby-Haas C.E."/>
            <person name="Helliwell K.E."/>
            <person name="Chan C."/>
            <person name="Marriage T."/>
            <person name="Bhattacharya D."/>
            <person name="Klein A.S."/>
            <person name="Badis Y."/>
            <person name="Brodie J."/>
            <person name="Cao Y."/>
            <person name="Collen J."/>
            <person name="Dittami S.M."/>
            <person name="Gachon C.M."/>
            <person name="Green B.R."/>
            <person name="Karpowicz S."/>
            <person name="Kim J.W."/>
            <person name="Kudahl U."/>
            <person name="Lin S."/>
            <person name="Michel G."/>
            <person name="Mittag M."/>
            <person name="Olson B.J."/>
            <person name="Pangilinan J."/>
            <person name="Peng Y."/>
            <person name="Qiu H."/>
            <person name="Shu S."/>
            <person name="Singer J.T."/>
            <person name="Smith A.G."/>
            <person name="Sprecher B.N."/>
            <person name="Wagner V."/>
            <person name="Wang W."/>
            <person name="Wang Z.-Y."/>
            <person name="Yan J."/>
            <person name="Yarish C."/>
            <person name="Zoeuner-Riek S."/>
            <person name="Zhuang Y."/>
            <person name="Zou Y."/>
            <person name="Lindquist E.A."/>
            <person name="Grimwood J."/>
            <person name="Barry K."/>
            <person name="Rokhsar D.S."/>
            <person name="Schmutz J."/>
            <person name="Stiller J.W."/>
            <person name="Grossman A.R."/>
            <person name="Prochnik S.E."/>
        </authorList>
    </citation>
    <scope>NUCLEOTIDE SEQUENCE [LARGE SCALE GENOMIC DNA]</scope>
    <source>
        <strain evidence="2">4086291</strain>
    </source>
</reference>
<feature type="compositionally biased region" description="Pro residues" evidence="1">
    <location>
        <begin position="144"/>
        <end position="153"/>
    </location>
</feature>
<gene>
    <name evidence="2" type="ORF">BU14_0118s0014</name>
</gene>
<feature type="region of interest" description="Disordered" evidence="1">
    <location>
        <begin position="123"/>
        <end position="164"/>
    </location>
</feature>
<keyword evidence="3" id="KW-1185">Reference proteome</keyword>
<dbReference type="EMBL" id="KV918819">
    <property type="protein sequence ID" value="OSX78163.1"/>
    <property type="molecule type" value="Genomic_DNA"/>
</dbReference>
<evidence type="ECO:0000313" key="2">
    <source>
        <dbReference type="EMBL" id="OSX78163.1"/>
    </source>
</evidence>
<evidence type="ECO:0000256" key="1">
    <source>
        <dbReference type="SAM" id="MobiDB-lite"/>
    </source>
</evidence>
<feature type="region of interest" description="Disordered" evidence="1">
    <location>
        <begin position="307"/>
        <end position="328"/>
    </location>
</feature>
<accession>A0A1X6PBX8</accession>
<dbReference type="Proteomes" id="UP000218209">
    <property type="component" value="Unassembled WGS sequence"/>
</dbReference>
<feature type="region of interest" description="Disordered" evidence="1">
    <location>
        <begin position="178"/>
        <end position="214"/>
    </location>
</feature>